<evidence type="ECO:0000313" key="2">
    <source>
        <dbReference type="EMBL" id="KAL3307256.1"/>
    </source>
</evidence>
<feature type="non-terminal residue" evidence="2">
    <location>
        <position position="1"/>
    </location>
</feature>
<accession>A0ABD2PLH4</accession>
<dbReference type="AlphaFoldDB" id="A0ABD2PLH4"/>
<name>A0ABD2PLH4_9PLAT</name>
<reference evidence="2 3" key="1">
    <citation type="submission" date="2024-11" db="EMBL/GenBank/DDBJ databases">
        <title>Adaptive evolution of stress response genes in parasites aligns with host niche diversity.</title>
        <authorList>
            <person name="Hahn C."/>
            <person name="Resl P."/>
        </authorList>
    </citation>
    <scope>NUCLEOTIDE SEQUENCE [LARGE SCALE GENOMIC DNA]</scope>
    <source>
        <strain evidence="2">EGGRZ-B1_66</strain>
        <tissue evidence="2">Body</tissue>
    </source>
</reference>
<comment type="caution">
    <text evidence="2">The sequence shown here is derived from an EMBL/GenBank/DDBJ whole genome shotgun (WGS) entry which is preliminary data.</text>
</comment>
<feature type="region of interest" description="Disordered" evidence="1">
    <location>
        <begin position="63"/>
        <end position="82"/>
    </location>
</feature>
<evidence type="ECO:0000256" key="1">
    <source>
        <dbReference type="SAM" id="MobiDB-lite"/>
    </source>
</evidence>
<sequence>PRPSSPILALPSFTHPLLGNIQYVPTPKRPPLPEILPSTIFPAPALASLQNATLARPATPAIIEEPRPPIRPPTLADNEDEHSLLDEDEELQPARPVACFPWPVIPQPGAQNRPRFIMKKVHQKPDLLIVFQGDLCE</sequence>
<dbReference type="Proteomes" id="UP001626550">
    <property type="component" value="Unassembled WGS sequence"/>
</dbReference>
<keyword evidence="3" id="KW-1185">Reference proteome</keyword>
<proteinExistence type="predicted"/>
<gene>
    <name evidence="2" type="ORF">Ciccas_014235</name>
</gene>
<evidence type="ECO:0000313" key="3">
    <source>
        <dbReference type="Proteomes" id="UP001626550"/>
    </source>
</evidence>
<organism evidence="2 3">
    <name type="scientific">Cichlidogyrus casuarinus</name>
    <dbReference type="NCBI Taxonomy" id="1844966"/>
    <lineage>
        <taxon>Eukaryota</taxon>
        <taxon>Metazoa</taxon>
        <taxon>Spiralia</taxon>
        <taxon>Lophotrochozoa</taxon>
        <taxon>Platyhelminthes</taxon>
        <taxon>Monogenea</taxon>
        <taxon>Monopisthocotylea</taxon>
        <taxon>Dactylogyridea</taxon>
        <taxon>Ancyrocephalidae</taxon>
        <taxon>Cichlidogyrus</taxon>
    </lineage>
</organism>
<dbReference type="EMBL" id="JBJKFK010007857">
    <property type="protein sequence ID" value="KAL3307256.1"/>
    <property type="molecule type" value="Genomic_DNA"/>
</dbReference>
<protein>
    <submittedName>
        <fullName evidence="2">Uncharacterized protein</fullName>
    </submittedName>
</protein>